<gene>
    <name evidence="2" type="ORF">AB675_10044</name>
</gene>
<keyword evidence="3" id="KW-1185">Reference proteome</keyword>
<evidence type="ECO:0000313" key="2">
    <source>
        <dbReference type="EMBL" id="KPI36693.1"/>
    </source>
</evidence>
<proteinExistence type="predicted"/>
<dbReference type="InterPro" id="IPR038883">
    <property type="entry name" value="AN11006-like"/>
</dbReference>
<dbReference type="EMBL" id="LFJN01000029">
    <property type="protein sequence ID" value="KPI36693.1"/>
    <property type="molecule type" value="Genomic_DNA"/>
</dbReference>
<dbReference type="VEuPathDB" id="FungiDB:AB675_10044"/>
<dbReference type="AlphaFoldDB" id="A0A0N1GZL9"/>
<name>A0A0N1GZL9_9EURO</name>
<dbReference type="Proteomes" id="UP000038010">
    <property type="component" value="Unassembled WGS sequence"/>
</dbReference>
<sequence>MVTTRSRSAAVAASQAVPERRKAIAQPSQTATKYSDNPYDAKDVPKTPDLDEHSETFIESGDDQVSSKSVSDAYDALSEHDVSGASSSERVKDALAGSKTDEYTWEDFPGEVKNKIYRYLMKSHKPLNFEHAELKDIKNLPKEFCLSGQMLRCSKQVCAECQPILYGENVIQVFQNLKDFTGTATSRRRQLIRKICISTKMAPRIINKARKAEIKSLKNLLEIVVDGGVCPARLTGKSEDMQEELVRATFEETDHRDLKSLLVDHVDVQQTYLMTGQTYVATGPDDPSQYTEFRWDIISTGGENLELSLAGRKVYTTDKKTGYRCYIG</sequence>
<evidence type="ECO:0000256" key="1">
    <source>
        <dbReference type="SAM" id="MobiDB-lite"/>
    </source>
</evidence>
<feature type="region of interest" description="Disordered" evidence="1">
    <location>
        <begin position="1"/>
        <end position="73"/>
    </location>
</feature>
<feature type="compositionally biased region" description="Basic and acidic residues" evidence="1">
    <location>
        <begin position="39"/>
        <end position="56"/>
    </location>
</feature>
<feature type="compositionally biased region" description="Polar residues" evidence="1">
    <location>
        <begin position="26"/>
        <end position="35"/>
    </location>
</feature>
<dbReference type="PANTHER" id="PTHR42085:SF2">
    <property type="entry name" value="F-BOX DOMAIN-CONTAINING PROTEIN"/>
    <property type="match status" value="1"/>
</dbReference>
<feature type="compositionally biased region" description="Low complexity" evidence="1">
    <location>
        <begin position="1"/>
        <end position="17"/>
    </location>
</feature>
<dbReference type="OrthoDB" id="5413827at2759"/>
<organism evidence="2 3">
    <name type="scientific">Cyphellophora attinorum</name>
    <dbReference type="NCBI Taxonomy" id="1664694"/>
    <lineage>
        <taxon>Eukaryota</taxon>
        <taxon>Fungi</taxon>
        <taxon>Dikarya</taxon>
        <taxon>Ascomycota</taxon>
        <taxon>Pezizomycotina</taxon>
        <taxon>Eurotiomycetes</taxon>
        <taxon>Chaetothyriomycetidae</taxon>
        <taxon>Chaetothyriales</taxon>
        <taxon>Cyphellophoraceae</taxon>
        <taxon>Cyphellophora</taxon>
    </lineage>
</organism>
<accession>A0A0N1GZL9</accession>
<dbReference type="RefSeq" id="XP_017996656.1">
    <property type="nucleotide sequence ID" value="XM_018138785.1"/>
</dbReference>
<dbReference type="PANTHER" id="PTHR42085">
    <property type="entry name" value="F-BOX DOMAIN-CONTAINING PROTEIN"/>
    <property type="match status" value="1"/>
</dbReference>
<comment type="caution">
    <text evidence="2">The sequence shown here is derived from an EMBL/GenBank/DDBJ whole genome shotgun (WGS) entry which is preliminary data.</text>
</comment>
<protein>
    <submittedName>
        <fullName evidence="2">Uncharacterized protein</fullName>
    </submittedName>
</protein>
<dbReference type="GeneID" id="28730665"/>
<evidence type="ECO:0000313" key="3">
    <source>
        <dbReference type="Proteomes" id="UP000038010"/>
    </source>
</evidence>
<reference evidence="2 3" key="1">
    <citation type="submission" date="2015-06" db="EMBL/GenBank/DDBJ databases">
        <title>Draft genome of the ant-associated black yeast Phialophora attae CBS 131958.</title>
        <authorList>
            <person name="Moreno L.F."/>
            <person name="Stielow B.J."/>
            <person name="de Hoog S."/>
            <person name="Vicente V.A."/>
            <person name="Weiss V.A."/>
            <person name="de Vries M."/>
            <person name="Cruz L.M."/>
            <person name="Souza E.M."/>
        </authorList>
    </citation>
    <scope>NUCLEOTIDE SEQUENCE [LARGE SCALE GENOMIC DNA]</scope>
    <source>
        <strain evidence="2 3">CBS 131958</strain>
    </source>
</reference>